<dbReference type="PANTHER" id="PTHR30572:SF18">
    <property type="entry name" value="ABC-TYPE MACROLIDE FAMILY EXPORT SYSTEM PERMEASE COMPONENT 2"/>
    <property type="match status" value="1"/>
</dbReference>
<evidence type="ECO:0000259" key="8">
    <source>
        <dbReference type="Pfam" id="PF12704"/>
    </source>
</evidence>
<feature type="transmembrane region" description="Helical" evidence="6">
    <location>
        <begin position="283"/>
        <end position="307"/>
    </location>
</feature>
<keyword evidence="10" id="KW-1185">Reference proteome</keyword>
<keyword evidence="5 6" id="KW-0472">Membrane</keyword>
<dbReference type="PANTHER" id="PTHR30572">
    <property type="entry name" value="MEMBRANE COMPONENT OF TRANSPORTER-RELATED"/>
    <property type="match status" value="1"/>
</dbReference>
<feature type="transmembrane region" description="Helical" evidence="6">
    <location>
        <begin position="382"/>
        <end position="403"/>
    </location>
</feature>
<feature type="transmembrane region" description="Helical" evidence="6">
    <location>
        <begin position="341"/>
        <end position="362"/>
    </location>
</feature>
<feature type="domain" description="ABC3 transporter permease C-terminal" evidence="7">
    <location>
        <begin position="291"/>
        <end position="407"/>
    </location>
</feature>
<accession>A0ABT8KX02</accession>
<dbReference type="Pfam" id="PF12704">
    <property type="entry name" value="MacB_PCD"/>
    <property type="match status" value="1"/>
</dbReference>
<keyword evidence="2" id="KW-1003">Cell membrane</keyword>
<sequence>MLKNYFKIALRNLWKHKGYSAINIAGLSIGLASCLLIITFITEELSYDRFHDNAERIYRVGHEVSLGTGTKPIASTSHRLGSTLPVDFPELEHVVRFSRLYGHEVKYKDKKFREERISFVDSAFLKVFSFELIIGNSETALLKPNSVVITQNVAQRYFGDANPIGQILTIGEPYGSGDIEAEVTGIMHEMPGNSHFHMDLLISMATGKELFPESLYQNWGWDSGYTYVVLPENLSPTQFESRLLDFGEKHIEGDWFIKFFLQPLTDIHLYSNLNSEIEANSKFIYIQIFSAVALIIIIIACVNYINLAIAKSSKRSREVGIRKAIGAYKQQIAFQFLGESLFIVTISIILAGLLAELSITYFNEILAKNLEVSILDNLSLLIIFIVLSYVVGILSGIYPAFYLSSFNTTQVLKGTITKLGNGALFLRKGLVVFQFIISIGLIVGTLIVYSQWQFLRNKELGADVQHTIVFPATDAIAEKFVSFKTELLRNPNITHAATSFRRLGRDINSGTMMTAEVDGEQNQARLSTLLVGYDFLEMYEVELISGRYFSRDFATDSLAIIFNRAALKALGIKSPEEAIGQIARYRSDIDNEVVGVIEDFHFETLYNKIKPMVFFLIPDRGMSWISVKANQEDMQETLAFIEGQWKTIENKRDFRYSFLREDLYNLYITEERFLSVFTIFTGLAIFTACLGIFGLSSFTILQRAKEISIRKVLGCSISKLSFLITWDFVKLILISSIIAFPLAFFSMRYWLRNFEYRVEMTWWTFAIAAIFAIVIAGFTVGFKALRAALANPIDSLKEE</sequence>
<comment type="caution">
    <text evidence="9">The sequence shown here is derived from an EMBL/GenBank/DDBJ whole genome shotgun (WGS) entry which is preliminary data.</text>
</comment>
<dbReference type="InterPro" id="IPR003838">
    <property type="entry name" value="ABC3_permease_C"/>
</dbReference>
<evidence type="ECO:0000256" key="6">
    <source>
        <dbReference type="SAM" id="Phobius"/>
    </source>
</evidence>
<evidence type="ECO:0000256" key="1">
    <source>
        <dbReference type="ARBA" id="ARBA00004651"/>
    </source>
</evidence>
<name>A0ABT8KX02_9BACT</name>
<keyword evidence="4 6" id="KW-1133">Transmembrane helix</keyword>
<gene>
    <name evidence="9" type="ORF">QQ008_28200</name>
</gene>
<evidence type="ECO:0000256" key="4">
    <source>
        <dbReference type="ARBA" id="ARBA00022989"/>
    </source>
</evidence>
<comment type="subcellular location">
    <subcellularLocation>
        <location evidence="1">Cell membrane</location>
        <topology evidence="1">Multi-pass membrane protein</topology>
    </subcellularLocation>
</comment>
<dbReference type="Pfam" id="PF02687">
    <property type="entry name" value="FtsX"/>
    <property type="match status" value="2"/>
</dbReference>
<feature type="domain" description="MacB-like periplasmic core" evidence="8">
    <location>
        <begin position="20"/>
        <end position="243"/>
    </location>
</feature>
<dbReference type="InterPro" id="IPR050250">
    <property type="entry name" value="Macrolide_Exporter_MacB"/>
</dbReference>
<evidence type="ECO:0000313" key="10">
    <source>
        <dbReference type="Proteomes" id="UP001172082"/>
    </source>
</evidence>
<feature type="transmembrane region" description="Helical" evidence="6">
    <location>
        <begin position="424"/>
        <end position="449"/>
    </location>
</feature>
<evidence type="ECO:0000256" key="3">
    <source>
        <dbReference type="ARBA" id="ARBA00022692"/>
    </source>
</evidence>
<proteinExistence type="predicted"/>
<evidence type="ECO:0000313" key="9">
    <source>
        <dbReference type="EMBL" id="MDN5205299.1"/>
    </source>
</evidence>
<dbReference type="RefSeq" id="WP_346755321.1">
    <property type="nucleotide sequence ID" value="NZ_JAUJEA010000016.1"/>
</dbReference>
<feature type="transmembrane region" description="Helical" evidence="6">
    <location>
        <begin position="762"/>
        <end position="782"/>
    </location>
</feature>
<evidence type="ECO:0000256" key="5">
    <source>
        <dbReference type="ARBA" id="ARBA00023136"/>
    </source>
</evidence>
<keyword evidence="3 6" id="KW-0812">Transmembrane</keyword>
<organism evidence="9 10">
    <name type="scientific">Splendidivirga corallicola</name>
    <dbReference type="NCBI Taxonomy" id="3051826"/>
    <lineage>
        <taxon>Bacteria</taxon>
        <taxon>Pseudomonadati</taxon>
        <taxon>Bacteroidota</taxon>
        <taxon>Cytophagia</taxon>
        <taxon>Cytophagales</taxon>
        <taxon>Splendidivirgaceae</taxon>
        <taxon>Splendidivirga</taxon>
    </lineage>
</organism>
<protein>
    <submittedName>
        <fullName evidence="9">ABC transporter permease</fullName>
    </submittedName>
</protein>
<feature type="transmembrane region" description="Helical" evidence="6">
    <location>
        <begin position="673"/>
        <end position="701"/>
    </location>
</feature>
<dbReference type="PROSITE" id="PS51257">
    <property type="entry name" value="PROKAR_LIPOPROTEIN"/>
    <property type="match status" value="1"/>
</dbReference>
<dbReference type="EMBL" id="JAUJEA010000016">
    <property type="protein sequence ID" value="MDN5205299.1"/>
    <property type="molecule type" value="Genomic_DNA"/>
</dbReference>
<dbReference type="InterPro" id="IPR025857">
    <property type="entry name" value="MacB_PCD"/>
</dbReference>
<feature type="domain" description="ABC3 transporter permease C-terminal" evidence="7">
    <location>
        <begin position="679"/>
        <end position="788"/>
    </location>
</feature>
<evidence type="ECO:0000256" key="2">
    <source>
        <dbReference type="ARBA" id="ARBA00022475"/>
    </source>
</evidence>
<reference evidence="9" key="1">
    <citation type="submission" date="2023-06" db="EMBL/GenBank/DDBJ databases">
        <title>Genomic of Parafulvivirga corallium.</title>
        <authorList>
            <person name="Wang G."/>
        </authorList>
    </citation>
    <scope>NUCLEOTIDE SEQUENCE</scope>
    <source>
        <strain evidence="9">BMA10</strain>
    </source>
</reference>
<feature type="transmembrane region" description="Helical" evidence="6">
    <location>
        <begin position="21"/>
        <end position="41"/>
    </location>
</feature>
<dbReference type="Proteomes" id="UP001172082">
    <property type="component" value="Unassembled WGS sequence"/>
</dbReference>
<feature type="transmembrane region" description="Helical" evidence="6">
    <location>
        <begin position="728"/>
        <end position="750"/>
    </location>
</feature>
<evidence type="ECO:0000259" key="7">
    <source>
        <dbReference type="Pfam" id="PF02687"/>
    </source>
</evidence>